<proteinExistence type="inferred from homology"/>
<dbReference type="InterPro" id="IPR036388">
    <property type="entry name" value="WH-like_DNA-bd_sf"/>
</dbReference>
<dbReference type="SUPFAM" id="SSF48452">
    <property type="entry name" value="TPR-like"/>
    <property type="match status" value="3"/>
</dbReference>
<evidence type="ECO:0000256" key="1">
    <source>
        <dbReference type="ARBA" id="ARBA00005820"/>
    </source>
</evidence>
<dbReference type="SMART" id="SM00028">
    <property type="entry name" value="TPR"/>
    <property type="match status" value="3"/>
</dbReference>
<evidence type="ECO:0000259" key="7">
    <source>
        <dbReference type="SMART" id="SM01043"/>
    </source>
</evidence>
<accession>A0ABV8BPD5</accession>
<dbReference type="Proteomes" id="UP001595690">
    <property type="component" value="Unassembled WGS sequence"/>
</dbReference>
<dbReference type="InterPro" id="IPR005158">
    <property type="entry name" value="BTAD"/>
</dbReference>
<dbReference type="InterPro" id="IPR051677">
    <property type="entry name" value="AfsR-DnrI-RedD_regulator"/>
</dbReference>
<organism evidence="8 9">
    <name type="scientific">Lentzea rhizosphaerae</name>
    <dbReference type="NCBI Taxonomy" id="2041025"/>
    <lineage>
        <taxon>Bacteria</taxon>
        <taxon>Bacillati</taxon>
        <taxon>Actinomycetota</taxon>
        <taxon>Actinomycetes</taxon>
        <taxon>Pseudonocardiales</taxon>
        <taxon>Pseudonocardiaceae</taxon>
        <taxon>Lentzea</taxon>
    </lineage>
</organism>
<evidence type="ECO:0000313" key="9">
    <source>
        <dbReference type="Proteomes" id="UP001595690"/>
    </source>
</evidence>
<dbReference type="Gene3D" id="1.25.40.10">
    <property type="entry name" value="Tetratricopeptide repeat domain"/>
    <property type="match status" value="3"/>
</dbReference>
<evidence type="ECO:0000256" key="4">
    <source>
        <dbReference type="ARBA" id="ARBA00023163"/>
    </source>
</evidence>
<evidence type="ECO:0000256" key="3">
    <source>
        <dbReference type="ARBA" id="ARBA00023125"/>
    </source>
</evidence>
<evidence type="ECO:0000256" key="2">
    <source>
        <dbReference type="ARBA" id="ARBA00023015"/>
    </source>
</evidence>
<keyword evidence="9" id="KW-1185">Reference proteome</keyword>
<dbReference type="Pfam" id="PF00486">
    <property type="entry name" value="Trans_reg_C"/>
    <property type="match status" value="1"/>
</dbReference>
<dbReference type="CDD" id="cd15831">
    <property type="entry name" value="BTAD"/>
    <property type="match status" value="1"/>
</dbReference>
<reference evidence="9" key="1">
    <citation type="journal article" date="2019" name="Int. J. Syst. Evol. Microbiol.">
        <title>The Global Catalogue of Microorganisms (GCM) 10K type strain sequencing project: providing services to taxonomists for standard genome sequencing and annotation.</title>
        <authorList>
            <consortium name="The Broad Institute Genomics Platform"/>
            <consortium name="The Broad Institute Genome Sequencing Center for Infectious Disease"/>
            <person name="Wu L."/>
            <person name="Ma J."/>
        </authorList>
    </citation>
    <scope>NUCLEOTIDE SEQUENCE [LARGE SCALE GENOMIC DNA]</scope>
    <source>
        <strain evidence="9">CGMCC 4.7405</strain>
    </source>
</reference>
<dbReference type="SUPFAM" id="SSF52540">
    <property type="entry name" value="P-loop containing nucleoside triphosphate hydrolases"/>
    <property type="match status" value="1"/>
</dbReference>
<feature type="repeat" description="TPR" evidence="5">
    <location>
        <begin position="813"/>
        <end position="846"/>
    </location>
</feature>
<evidence type="ECO:0000256" key="5">
    <source>
        <dbReference type="PROSITE-ProRule" id="PRU00339"/>
    </source>
</evidence>
<dbReference type="InterPro" id="IPR016032">
    <property type="entry name" value="Sig_transdc_resp-reg_C-effctor"/>
</dbReference>
<comment type="caution">
    <text evidence="8">The sequence shown here is derived from an EMBL/GenBank/DDBJ whole genome shotgun (WGS) entry which is preliminary data.</text>
</comment>
<dbReference type="PRINTS" id="PR00364">
    <property type="entry name" value="DISEASERSIST"/>
</dbReference>
<dbReference type="SMART" id="SM00862">
    <property type="entry name" value="Trans_reg_C"/>
    <property type="match status" value="1"/>
</dbReference>
<gene>
    <name evidence="8" type="ORF">ACFOWZ_11015</name>
</gene>
<dbReference type="InterPro" id="IPR027417">
    <property type="entry name" value="P-loop_NTPase"/>
</dbReference>
<dbReference type="InterPro" id="IPR001867">
    <property type="entry name" value="OmpR/PhoB-type_DNA-bd"/>
</dbReference>
<keyword evidence="2" id="KW-0805">Transcription regulation</keyword>
<dbReference type="Pfam" id="PF03704">
    <property type="entry name" value="BTAD"/>
    <property type="match status" value="1"/>
</dbReference>
<dbReference type="Gene3D" id="3.40.50.300">
    <property type="entry name" value="P-loop containing nucleotide triphosphate hydrolases"/>
    <property type="match status" value="1"/>
</dbReference>
<dbReference type="PROSITE" id="PS50005">
    <property type="entry name" value="TPR"/>
    <property type="match status" value="1"/>
</dbReference>
<feature type="domain" description="OmpR/PhoB-type" evidence="6">
    <location>
        <begin position="17"/>
        <end position="92"/>
    </location>
</feature>
<keyword evidence="5" id="KW-0802">TPR repeat</keyword>
<protein>
    <submittedName>
        <fullName evidence="8">BTAD domain-containing putative transcriptional regulator</fullName>
    </submittedName>
</protein>
<evidence type="ECO:0000313" key="8">
    <source>
        <dbReference type="EMBL" id="MFC3892007.1"/>
    </source>
</evidence>
<evidence type="ECO:0000259" key="6">
    <source>
        <dbReference type="SMART" id="SM00862"/>
    </source>
</evidence>
<dbReference type="PANTHER" id="PTHR35807:SF1">
    <property type="entry name" value="TRANSCRIPTIONAL REGULATOR REDD"/>
    <property type="match status" value="1"/>
</dbReference>
<feature type="domain" description="Bacterial transcriptional activator" evidence="7">
    <location>
        <begin position="99"/>
        <end position="230"/>
    </location>
</feature>
<dbReference type="Pfam" id="PF13424">
    <property type="entry name" value="TPR_12"/>
    <property type="match status" value="2"/>
</dbReference>
<sequence length="908" mass="98829">MRVEYRVLGPLEVLLDGVPVNVPAGRCRVLLATLLLRANEPVSTGEIVERLWDGTPPSADRAGKTLHMIVTRLRRALGEASCVHTRPGGYAAVVEPGQLDLLRFRAHVAAGEHTEATALWRGPVLANVSSESLHRDFVPALTEERLDALERRIDTDLARGVAAELVPELRALTTQHPLREVFWAQLMLALHRSGQQADALAAHQEVVAVLADQLGVPPGSRVREAQQQVLAGDVPATPPLPQPHHVPRQLPTALPHFVGREPELDRLDAVLASGRLVAVISGSGGIGKTSLAVQWSHRVANRFPDGQLYSDLRGFDPTGAPVNPISTARDFMLALGVPADEIPVGTEDMLSSYRSLLSRRRVLVLLDNVRDVAQVRPLLPGGSHSLAVITSRNRLRGLAAQHRVFPLDVLDPDESMVLFGGRVGAERIAAEPQAATRLVELCAGLPLALAVVAARATLDQHPLGMLVEELEHAALDALDTDDPLTSVRAVFSWTFSCLSPAAARLFVLLGLHPGPDVTEPAATSLLAAPSAEALDELVRYSLIACQRDRYRLHDLMRSYAAEEAAQRLSSAERTAAQQRFFDHLMHSALAATAKSDPLRQPITTPDPAPGAVVLTFEASTDADRWYAEERAVFGPAVAAAGEAGFDGHVWRTVWAIRHFLLATGRWREGERLQRLAVAAAQRAGDLEGECRARRGLVSCLVPEREFDEAEHQLRAAVALDERLGDLIGLSNDLRGLAYLLGRQGRYADALDPLLRASDVALRSGDRIELASVSASLAFVHHELGDHLEAARRAEQARDMYLDLVPDERDTVVASNRDTLGSIYRALGRYEEAEANYLRSVELQATLSYRHYQADTLVRLADMKRELGAADAARGYYLSALAVYDDLGFAKADDVRELLSLVERPVPPQ</sequence>
<keyword evidence="3" id="KW-0238">DNA-binding</keyword>
<keyword evidence="4" id="KW-0804">Transcription</keyword>
<dbReference type="EMBL" id="JBHRZI010000011">
    <property type="protein sequence ID" value="MFC3892007.1"/>
    <property type="molecule type" value="Genomic_DNA"/>
</dbReference>
<dbReference type="PANTHER" id="PTHR35807">
    <property type="entry name" value="TRANSCRIPTIONAL REGULATOR REDD-RELATED"/>
    <property type="match status" value="1"/>
</dbReference>
<dbReference type="InterPro" id="IPR011990">
    <property type="entry name" value="TPR-like_helical_dom_sf"/>
</dbReference>
<dbReference type="InterPro" id="IPR019734">
    <property type="entry name" value="TPR_rpt"/>
</dbReference>
<dbReference type="SMART" id="SM01043">
    <property type="entry name" value="BTAD"/>
    <property type="match status" value="1"/>
</dbReference>
<dbReference type="Gene3D" id="1.10.10.10">
    <property type="entry name" value="Winged helix-like DNA-binding domain superfamily/Winged helix DNA-binding domain"/>
    <property type="match status" value="1"/>
</dbReference>
<comment type="similarity">
    <text evidence="1">Belongs to the AfsR/DnrI/RedD regulatory family.</text>
</comment>
<dbReference type="RefSeq" id="WP_382371707.1">
    <property type="nucleotide sequence ID" value="NZ_JBHRZI010000011.1"/>
</dbReference>
<dbReference type="SUPFAM" id="SSF46894">
    <property type="entry name" value="C-terminal effector domain of the bipartite response regulators"/>
    <property type="match status" value="1"/>
</dbReference>
<name>A0ABV8BPD5_9PSEU</name>